<comment type="caution">
    <text evidence="2">The sequence shown here is derived from an EMBL/GenBank/DDBJ whole genome shotgun (WGS) entry which is preliminary data.</text>
</comment>
<feature type="binding site" evidence="1">
    <location>
        <position position="217"/>
    </location>
    <ligand>
        <name>Mg(2+)</name>
        <dbReference type="ChEBI" id="CHEBI:18420"/>
        <label>1</label>
    </ligand>
</feature>
<protein>
    <submittedName>
        <fullName evidence="2">ADP-ribosylglycohydrolase</fullName>
    </submittedName>
</protein>
<dbReference type="AlphaFoldDB" id="A0A3E2B313"/>
<accession>A0A3E2B313</accession>
<dbReference type="GO" id="GO:0046872">
    <property type="term" value="F:metal ion binding"/>
    <property type="evidence" value="ECO:0007669"/>
    <property type="project" value="UniProtKB-KW"/>
</dbReference>
<keyword evidence="2" id="KW-0378">Hydrolase</keyword>
<feature type="binding site" evidence="1">
    <location>
        <position position="215"/>
    </location>
    <ligand>
        <name>Mg(2+)</name>
        <dbReference type="ChEBI" id="CHEBI:18420"/>
        <label>1</label>
    </ligand>
</feature>
<comment type="cofactor">
    <cofactor evidence="1">
        <name>Mg(2+)</name>
        <dbReference type="ChEBI" id="CHEBI:18420"/>
    </cofactor>
    <text evidence="1">Binds 2 magnesium ions per subunit.</text>
</comment>
<dbReference type="PANTHER" id="PTHR16222:SF12">
    <property type="entry name" value="ADP-RIBOSYLGLYCOHYDROLASE-RELATED"/>
    <property type="match status" value="1"/>
</dbReference>
<dbReference type="PANTHER" id="PTHR16222">
    <property type="entry name" value="ADP-RIBOSYLGLYCOHYDROLASE"/>
    <property type="match status" value="1"/>
</dbReference>
<dbReference type="InterPro" id="IPR036705">
    <property type="entry name" value="Ribosyl_crysJ1_sf"/>
</dbReference>
<feature type="binding site" evidence="1">
    <location>
        <position position="36"/>
    </location>
    <ligand>
        <name>Mg(2+)</name>
        <dbReference type="ChEBI" id="CHEBI:18420"/>
        <label>1</label>
    </ligand>
</feature>
<feature type="binding site" evidence="1">
    <location>
        <position position="218"/>
    </location>
    <ligand>
        <name>Mg(2+)</name>
        <dbReference type="ChEBI" id="CHEBI:18420"/>
        <label>1</label>
    </ligand>
</feature>
<keyword evidence="1" id="KW-0460">Magnesium</keyword>
<dbReference type="EMBL" id="QQRQ01000010">
    <property type="protein sequence ID" value="RFT06422.1"/>
    <property type="molecule type" value="Genomic_DNA"/>
</dbReference>
<evidence type="ECO:0000313" key="2">
    <source>
        <dbReference type="EMBL" id="RFT06422.1"/>
    </source>
</evidence>
<keyword evidence="3" id="KW-1185">Reference proteome</keyword>
<reference evidence="2 3" key="1">
    <citation type="submission" date="2018-07" db="EMBL/GenBank/DDBJ databases">
        <title>GABA Modulating Bacteria of the Human Gut Microbiota.</title>
        <authorList>
            <person name="Strandwitz P."/>
            <person name="Kim K.H."/>
            <person name="Terekhova D."/>
            <person name="Liu J.K."/>
            <person name="Sharma A."/>
            <person name="Levering J."/>
            <person name="Mcdonald D."/>
            <person name="Dietrich D."/>
            <person name="Ramadhar T.R."/>
            <person name="Lekbua A."/>
            <person name="Mroue N."/>
            <person name="Liston C."/>
            <person name="Stewart E.J."/>
            <person name="Dubin M.J."/>
            <person name="Zengler K."/>
            <person name="Knight R."/>
            <person name="Gilbert J.A."/>
            <person name="Clardy J."/>
            <person name="Lewis K."/>
        </authorList>
    </citation>
    <scope>NUCLEOTIDE SEQUENCE [LARGE SCALE GENOMIC DNA]</scope>
    <source>
        <strain evidence="2 3">KLE1738</strain>
    </source>
</reference>
<dbReference type="InterPro" id="IPR005502">
    <property type="entry name" value="Ribosyl_crysJ1"/>
</dbReference>
<dbReference type="GeneID" id="97995534"/>
<dbReference type="Proteomes" id="UP000260649">
    <property type="component" value="Unassembled WGS sequence"/>
</dbReference>
<evidence type="ECO:0000256" key="1">
    <source>
        <dbReference type="PIRSR" id="PIRSR605502-1"/>
    </source>
</evidence>
<feature type="binding site" evidence="1">
    <location>
        <position position="35"/>
    </location>
    <ligand>
        <name>Mg(2+)</name>
        <dbReference type="ChEBI" id="CHEBI:18420"/>
        <label>1</label>
    </ligand>
</feature>
<sequence>MLGALIGDIVGSVYEWRNRKDKGFPLFQPDCRMTDDSVMTAAVASAVLMGGLEELELFQAHVITEMRRLGRKYPALGYGPRFEAWILSQEPKPYRSLGNGSAMRVSPVAWAAESLSQCLALAKASAEVTHDHPDGIAGACAVAGAVYLARMGESKEAIVDHVTRYYPLDFTLDEIREGYAFDVSCAGSVPQAMEAFLEAEDFEDALRNAVSIGGDSDTIASMAGAVAAAFYGIPRSIRDQALPFIDGEVRNIYDRFIRRY</sequence>
<dbReference type="Gene3D" id="1.10.4080.10">
    <property type="entry name" value="ADP-ribosylation/Crystallin J1"/>
    <property type="match status" value="1"/>
</dbReference>
<dbReference type="Pfam" id="PF03747">
    <property type="entry name" value="ADP_ribosyl_GH"/>
    <property type="match status" value="1"/>
</dbReference>
<name>A0A3E2B313_9FIRM</name>
<dbReference type="SUPFAM" id="SSF101478">
    <property type="entry name" value="ADP-ribosylglycohydrolase"/>
    <property type="match status" value="1"/>
</dbReference>
<organism evidence="2 3">
    <name type="scientific">Evtepia gabavorous</name>
    <dbReference type="NCBI Taxonomy" id="2211183"/>
    <lineage>
        <taxon>Bacteria</taxon>
        <taxon>Bacillati</taxon>
        <taxon>Bacillota</taxon>
        <taxon>Clostridia</taxon>
        <taxon>Eubacteriales</taxon>
        <taxon>Evtepia</taxon>
    </lineage>
</organism>
<dbReference type="InterPro" id="IPR050792">
    <property type="entry name" value="ADP-ribosylglycohydrolase"/>
</dbReference>
<dbReference type="GO" id="GO:0016787">
    <property type="term" value="F:hydrolase activity"/>
    <property type="evidence" value="ECO:0007669"/>
    <property type="project" value="UniProtKB-KW"/>
</dbReference>
<gene>
    <name evidence="2" type="ORF">DV520_07300</name>
</gene>
<evidence type="ECO:0000313" key="3">
    <source>
        <dbReference type="Proteomes" id="UP000260649"/>
    </source>
</evidence>
<dbReference type="RefSeq" id="WP_117142301.1">
    <property type="nucleotide sequence ID" value="NZ_CAKXKJ010000001.1"/>
</dbReference>
<dbReference type="OrthoDB" id="9814572at2"/>
<proteinExistence type="predicted"/>
<feature type="binding site" evidence="1">
    <location>
        <position position="34"/>
    </location>
    <ligand>
        <name>Mg(2+)</name>
        <dbReference type="ChEBI" id="CHEBI:18420"/>
        <label>1</label>
    </ligand>
</feature>
<keyword evidence="1" id="KW-0479">Metal-binding</keyword>